<evidence type="ECO:0000313" key="8">
    <source>
        <dbReference type="Proteomes" id="UP000332515"/>
    </source>
</evidence>
<comment type="catalytic activity">
    <reaction evidence="5">
        <text>[phosphate](n) + ATP = [phosphate](n+1) + ADP</text>
        <dbReference type="Rhea" id="RHEA:19573"/>
        <dbReference type="Rhea" id="RHEA-COMP:9859"/>
        <dbReference type="Rhea" id="RHEA-COMP:14280"/>
        <dbReference type="ChEBI" id="CHEBI:16838"/>
        <dbReference type="ChEBI" id="CHEBI:30616"/>
        <dbReference type="ChEBI" id="CHEBI:456216"/>
    </reaction>
    <physiologicalReaction direction="right-to-left" evidence="5">
        <dbReference type="Rhea" id="RHEA:19575"/>
    </physiologicalReaction>
</comment>
<dbReference type="RefSeq" id="WP_153477492.1">
    <property type="nucleotide sequence ID" value="NZ_VWNA01000001.1"/>
</dbReference>
<dbReference type="SUPFAM" id="SSF52540">
    <property type="entry name" value="P-loop containing nucleoside triphosphate hydrolases"/>
    <property type="match status" value="1"/>
</dbReference>
<dbReference type="InterPro" id="IPR022488">
    <property type="entry name" value="PPK2-related"/>
</dbReference>
<dbReference type="AlphaFoldDB" id="A0A6A7XX65"/>
<evidence type="ECO:0000256" key="2">
    <source>
        <dbReference type="ARBA" id="ARBA00022679"/>
    </source>
</evidence>
<keyword evidence="2" id="KW-0808">Transferase</keyword>
<comment type="caution">
    <text evidence="7">The sequence shown here is derived from an EMBL/GenBank/DDBJ whole genome shotgun (WGS) entry which is preliminary data.</text>
</comment>
<dbReference type="Pfam" id="PF03976">
    <property type="entry name" value="PPK2"/>
    <property type="match status" value="1"/>
</dbReference>
<accession>A0A6A7XX65</accession>
<sequence length="279" mass="31609">MGLRTKLIVEPGKSVRLGDIDPGFHDAHESEEAAKADFAKTTAELTELQAKLYAEKKHALLVVLQGIDAAGKDGVCWHVIQALNPQGTSVTGFKQPTPEERVHDFLWRVHPHTPGLGQVAIFNRSHYEDVLVARVHDLVPKSVWSRRYDHINAFESLLTDSGVTILKFFLYISKEEQLARFAKRLDDPARQWKISESDYTERALWDRYIEAYDAMLNHCSTPAAPWYVIPSNHKWFRNFAVSQIIAETLRDMKLEMPKPSVDLEAIRHAYHAAAAGKSA</sequence>
<evidence type="ECO:0000256" key="3">
    <source>
        <dbReference type="ARBA" id="ARBA00022777"/>
    </source>
</evidence>
<proteinExistence type="inferred from homology"/>
<dbReference type="InterPro" id="IPR016898">
    <property type="entry name" value="Polyphosphate_phosphotransfera"/>
</dbReference>
<organism evidence="7 8">
    <name type="scientific">Segnochrobactrum spirostomi</name>
    <dbReference type="NCBI Taxonomy" id="2608987"/>
    <lineage>
        <taxon>Bacteria</taxon>
        <taxon>Pseudomonadati</taxon>
        <taxon>Pseudomonadota</taxon>
        <taxon>Alphaproteobacteria</taxon>
        <taxon>Hyphomicrobiales</taxon>
        <taxon>Segnochrobactraceae</taxon>
        <taxon>Segnochrobactrum</taxon>
    </lineage>
</organism>
<evidence type="ECO:0000256" key="4">
    <source>
        <dbReference type="ARBA" id="ARBA00023310"/>
    </source>
</evidence>
<protein>
    <submittedName>
        <fullName evidence="7">Polyphosphate kinase 2 family protein</fullName>
    </submittedName>
</protein>
<dbReference type="PANTHER" id="PTHR34383:SF3">
    <property type="entry name" value="POLYPHOSPHATE:AMP PHOSPHOTRANSFERASE"/>
    <property type="match status" value="1"/>
</dbReference>
<evidence type="ECO:0000313" key="7">
    <source>
        <dbReference type="EMBL" id="MQT11150.1"/>
    </source>
</evidence>
<dbReference type="InterPro" id="IPR027417">
    <property type="entry name" value="P-loop_NTPase"/>
</dbReference>
<dbReference type="Gene3D" id="3.40.50.300">
    <property type="entry name" value="P-loop containing nucleotide triphosphate hydrolases"/>
    <property type="match status" value="1"/>
</dbReference>
<keyword evidence="4" id="KW-0066">ATP synthesis</keyword>
<dbReference type="NCBIfam" id="TIGR03709">
    <property type="entry name" value="PPK2_rel_1"/>
    <property type="match status" value="1"/>
</dbReference>
<reference evidence="7 8" key="1">
    <citation type="submission" date="2019-09" db="EMBL/GenBank/DDBJ databases">
        <title>Segnochrobactrum spirostomi gen. nov., sp. nov., isolated from the ciliate Spirostomum cf. yagiui and description of a novel family, Segnochrobactraceae fam. nov. within the order Rhizobiales of the class Alphaproteobacteria.</title>
        <authorList>
            <person name="Akter S."/>
            <person name="Shazib S.U.A."/>
            <person name="Shin M.K."/>
        </authorList>
    </citation>
    <scope>NUCLEOTIDE SEQUENCE [LARGE SCALE GENOMIC DNA]</scope>
    <source>
        <strain evidence="7 8">Sp-1</strain>
    </source>
</reference>
<dbReference type="EMBL" id="VWNA01000001">
    <property type="protein sequence ID" value="MQT11150.1"/>
    <property type="molecule type" value="Genomic_DNA"/>
</dbReference>
<dbReference type="Proteomes" id="UP000332515">
    <property type="component" value="Unassembled WGS sequence"/>
</dbReference>
<dbReference type="GO" id="GO:0006754">
    <property type="term" value="P:ATP biosynthetic process"/>
    <property type="evidence" value="ECO:0007669"/>
    <property type="project" value="UniProtKB-KW"/>
</dbReference>
<dbReference type="GO" id="GO:0006797">
    <property type="term" value="P:polyphosphate metabolic process"/>
    <property type="evidence" value="ECO:0007669"/>
    <property type="project" value="InterPro"/>
</dbReference>
<evidence type="ECO:0000256" key="1">
    <source>
        <dbReference type="ARBA" id="ARBA00009924"/>
    </source>
</evidence>
<keyword evidence="3 7" id="KW-0418">Kinase</keyword>
<name>A0A6A7XX65_9HYPH</name>
<dbReference type="GO" id="GO:0008976">
    <property type="term" value="F:polyphosphate kinase activity"/>
    <property type="evidence" value="ECO:0007669"/>
    <property type="project" value="InterPro"/>
</dbReference>
<comment type="similarity">
    <text evidence="1">Belongs to the polyphosphate kinase 2 (PPK2) family. Class I subfamily.</text>
</comment>
<gene>
    <name evidence="7" type="ORF">F0357_00335</name>
</gene>
<evidence type="ECO:0000259" key="6">
    <source>
        <dbReference type="Pfam" id="PF03976"/>
    </source>
</evidence>
<feature type="domain" description="Polyphosphate kinase-2-related" evidence="6">
    <location>
        <begin position="30"/>
        <end position="254"/>
    </location>
</feature>
<evidence type="ECO:0000256" key="5">
    <source>
        <dbReference type="ARBA" id="ARBA00024500"/>
    </source>
</evidence>
<keyword evidence="8" id="KW-1185">Reference proteome</keyword>
<dbReference type="InterPro" id="IPR022300">
    <property type="entry name" value="PPK2-rel_1"/>
</dbReference>
<dbReference type="PANTHER" id="PTHR34383">
    <property type="entry name" value="POLYPHOSPHATE:AMP PHOSPHOTRANSFERASE-RELATED"/>
    <property type="match status" value="1"/>
</dbReference>
<dbReference type="PIRSF" id="PIRSF028756">
    <property type="entry name" value="PPK2_prd"/>
    <property type="match status" value="1"/>
</dbReference>